<dbReference type="PANTHER" id="PTHR43066">
    <property type="entry name" value="RHOMBOID-RELATED PROTEIN"/>
    <property type="match status" value="1"/>
</dbReference>
<dbReference type="Gene3D" id="1.20.1540.10">
    <property type="entry name" value="Rhomboid-like"/>
    <property type="match status" value="1"/>
</dbReference>
<dbReference type="InterPro" id="IPR035952">
    <property type="entry name" value="Rhomboid-like_sf"/>
</dbReference>
<evidence type="ECO:0000256" key="4">
    <source>
        <dbReference type="ARBA" id="ARBA00023136"/>
    </source>
</evidence>
<gene>
    <name evidence="6" type="ORF">FN846DRAFT_954572</name>
</gene>
<organism evidence="6 7">
    <name type="scientific">Sphaerosporella brunnea</name>
    <dbReference type="NCBI Taxonomy" id="1250544"/>
    <lineage>
        <taxon>Eukaryota</taxon>
        <taxon>Fungi</taxon>
        <taxon>Dikarya</taxon>
        <taxon>Ascomycota</taxon>
        <taxon>Pezizomycotina</taxon>
        <taxon>Pezizomycetes</taxon>
        <taxon>Pezizales</taxon>
        <taxon>Pyronemataceae</taxon>
        <taxon>Sphaerosporella</taxon>
    </lineage>
</organism>
<protein>
    <recommendedName>
        <fullName evidence="8">Peptidase S54 rhomboid domain-containing protein</fullName>
    </recommendedName>
</protein>
<evidence type="ECO:0000313" key="7">
    <source>
        <dbReference type="Proteomes" id="UP000326924"/>
    </source>
</evidence>
<evidence type="ECO:0008006" key="8">
    <source>
        <dbReference type="Google" id="ProtNLM"/>
    </source>
</evidence>
<evidence type="ECO:0000256" key="1">
    <source>
        <dbReference type="ARBA" id="ARBA00004141"/>
    </source>
</evidence>
<dbReference type="OrthoDB" id="272778at2759"/>
<evidence type="ECO:0000256" key="2">
    <source>
        <dbReference type="ARBA" id="ARBA00022692"/>
    </source>
</evidence>
<feature type="transmembrane region" description="Helical" evidence="5">
    <location>
        <begin position="162"/>
        <end position="193"/>
    </location>
</feature>
<comment type="subcellular location">
    <subcellularLocation>
        <location evidence="1">Membrane</location>
        <topology evidence="1">Multi-pass membrane protein</topology>
    </subcellularLocation>
</comment>
<evidence type="ECO:0000256" key="3">
    <source>
        <dbReference type="ARBA" id="ARBA00022989"/>
    </source>
</evidence>
<feature type="transmembrane region" description="Helical" evidence="5">
    <location>
        <begin position="87"/>
        <end position="112"/>
    </location>
</feature>
<dbReference type="GO" id="GO:0004252">
    <property type="term" value="F:serine-type endopeptidase activity"/>
    <property type="evidence" value="ECO:0007669"/>
    <property type="project" value="TreeGrafter"/>
</dbReference>
<evidence type="ECO:0000313" key="6">
    <source>
        <dbReference type="EMBL" id="KAA8903112.1"/>
    </source>
</evidence>
<dbReference type="AlphaFoldDB" id="A0A5J5ETH9"/>
<keyword evidence="4 5" id="KW-0472">Membrane</keyword>
<sequence length="253" mass="28087">MQTPGFLSTPLIRTFLFALLTSSLLASLLAVKSLFHLQIVPHLLQQHQLHRLLTFQSVYTNSGELLFSTLLLYQLRLLERIFGSRKFLSCILYTGAVTSLLCPAILLLGWWLTAGRWNYLPPGPTPVIFALLAQYHAAVPGIYKFSILLPGGVGEVGGSDKLYAYLLALQLAACQLPGSAVAASVGWLVGYAWRLEMLPRTRWRVGRGVVAMLGGEGEAREFEVLRRRLRGEVGAERQGGPIVWRVLDQFRGR</sequence>
<dbReference type="GO" id="GO:0016020">
    <property type="term" value="C:membrane"/>
    <property type="evidence" value="ECO:0007669"/>
    <property type="project" value="UniProtKB-SubCell"/>
</dbReference>
<keyword evidence="3 5" id="KW-1133">Transmembrane helix</keyword>
<name>A0A5J5ETH9_9PEZI</name>
<dbReference type="SUPFAM" id="SSF144091">
    <property type="entry name" value="Rhomboid-like"/>
    <property type="match status" value="1"/>
</dbReference>
<keyword evidence="2 5" id="KW-0812">Transmembrane</keyword>
<dbReference type="EMBL" id="VXIS01000122">
    <property type="protein sequence ID" value="KAA8903112.1"/>
    <property type="molecule type" value="Genomic_DNA"/>
</dbReference>
<comment type="caution">
    <text evidence="6">The sequence shown here is derived from an EMBL/GenBank/DDBJ whole genome shotgun (WGS) entry which is preliminary data.</text>
</comment>
<accession>A0A5J5ETH9</accession>
<proteinExistence type="predicted"/>
<keyword evidence="7" id="KW-1185">Reference proteome</keyword>
<evidence type="ECO:0000256" key="5">
    <source>
        <dbReference type="SAM" id="Phobius"/>
    </source>
</evidence>
<dbReference type="PANTHER" id="PTHR43066:SF21">
    <property type="entry name" value="UBIQUITIN-ASSOCIATED DOMAIN-CONTAINING PROTEIN 2"/>
    <property type="match status" value="1"/>
</dbReference>
<reference evidence="6 7" key="1">
    <citation type="submission" date="2019-09" db="EMBL/GenBank/DDBJ databases">
        <title>Draft genome of the ectomycorrhizal ascomycete Sphaerosporella brunnea.</title>
        <authorList>
            <consortium name="DOE Joint Genome Institute"/>
            <person name="Benucci G.M."/>
            <person name="Marozzi G."/>
            <person name="Antonielli L."/>
            <person name="Sanchez S."/>
            <person name="Marco P."/>
            <person name="Wang X."/>
            <person name="Falini L.B."/>
            <person name="Barry K."/>
            <person name="Haridas S."/>
            <person name="Lipzen A."/>
            <person name="Labutti K."/>
            <person name="Grigoriev I.V."/>
            <person name="Murat C."/>
            <person name="Martin F."/>
            <person name="Albertini E."/>
            <person name="Donnini D."/>
            <person name="Bonito G."/>
        </authorList>
    </citation>
    <scope>NUCLEOTIDE SEQUENCE [LARGE SCALE GENOMIC DNA]</scope>
    <source>
        <strain evidence="6 7">Sb_GMNB300</strain>
    </source>
</reference>
<dbReference type="InParanoid" id="A0A5J5ETH9"/>
<dbReference type="Proteomes" id="UP000326924">
    <property type="component" value="Unassembled WGS sequence"/>
</dbReference>